<evidence type="ECO:0000259" key="12">
    <source>
        <dbReference type="Pfam" id="PF02770"/>
    </source>
</evidence>
<feature type="domain" description="Acyl-CoA dehydrogenase/oxidase C-terminal" evidence="11">
    <location>
        <begin position="283"/>
        <end position="452"/>
    </location>
</feature>
<evidence type="ECO:0000259" key="11">
    <source>
        <dbReference type="Pfam" id="PF00441"/>
    </source>
</evidence>
<evidence type="ECO:0000256" key="5">
    <source>
        <dbReference type="ARBA" id="ARBA00023002"/>
    </source>
</evidence>
<dbReference type="InterPro" id="IPR006091">
    <property type="entry name" value="Acyl-CoA_Oxase/DH_mid-dom"/>
</dbReference>
<organism evidence="15 16">
    <name type="scientific">Halopseudomonas yangmingensis</name>
    <dbReference type="NCBI Taxonomy" id="1720063"/>
    <lineage>
        <taxon>Bacteria</taxon>
        <taxon>Pseudomonadati</taxon>
        <taxon>Pseudomonadota</taxon>
        <taxon>Gammaproteobacteria</taxon>
        <taxon>Pseudomonadales</taxon>
        <taxon>Pseudomonadaceae</taxon>
        <taxon>Halopseudomonas</taxon>
    </lineage>
</organism>
<dbReference type="OrthoDB" id="9764895at2"/>
<evidence type="ECO:0000256" key="1">
    <source>
        <dbReference type="ARBA" id="ARBA00001974"/>
    </source>
</evidence>
<dbReference type="Gene3D" id="2.40.110.10">
    <property type="entry name" value="Butyryl-CoA Dehydrogenase, subunit A, domain 2"/>
    <property type="match status" value="1"/>
</dbReference>
<dbReference type="GO" id="GO:0050660">
    <property type="term" value="F:flavin adenine dinucleotide binding"/>
    <property type="evidence" value="ECO:0007669"/>
    <property type="project" value="InterPro"/>
</dbReference>
<evidence type="ECO:0000256" key="10">
    <source>
        <dbReference type="RuleBase" id="RU362125"/>
    </source>
</evidence>
<sequence>MADYKAPLRDIRFVLNEVFEADKLWQSLPGLNGAIDAETADAMLEEAGKITAQTIAPLNRSGDEEGAQWKDGVVTTPSGFKEAFRTYAEGGWVGFAGNPEFGGLGMPKTLGVQVEEMVYGANNSFALYPALTAGCCLALDAHGSEELKQAYLPNLYGGTWAGTMCLTEPHAGTDLGIIRTKAEPQADGSYLITGTKIFITGGEHDLTENIIHLVLAKLPDAPAGPKGISLFLVPKFMVNADGSLGERNSLACGSIEHKMGIKGSATCVMNFDGARGFLIGEINKGLNAMFTMMNYERLSIGIQGIGCAEASYQSAVAYARDRIQSRAPTGAQQPEKAADPIIVHPDVRRMLLTIKALTEGSRAFSTYVGSQLDISKYSDDAEVRRKGEDLVALLTPVAKAFFTDLGLESCVHGQQVFGGHGYIREWGQEQLVRDVRIAQIYEGTNGIQALDLMGRKTVANKGAFFRVFADEIKGFIAANGDQALAEFVQPLAAALENLEQLTELVIERSQSNPNEVGAASVEYLHVFGYTAYAYMWARMAKAALAKLDQDSDGFYQAKLSTGRFFIKRLLPRIHSLSESVRAGSEPLFELAAEQF</sequence>
<dbReference type="PANTHER" id="PTHR42803">
    <property type="entry name" value="ACYL-COA DEHYDROGENASE"/>
    <property type="match status" value="1"/>
</dbReference>
<evidence type="ECO:0000313" key="15">
    <source>
        <dbReference type="EMBL" id="SFM25676.1"/>
    </source>
</evidence>
<accession>A0A1I4PDQ8</accession>
<dbReference type="InterPro" id="IPR009075">
    <property type="entry name" value="AcylCo_DH/oxidase_C"/>
</dbReference>
<keyword evidence="3 10" id="KW-0285">Flavoprotein</keyword>
<dbReference type="InterPro" id="IPR037069">
    <property type="entry name" value="AcylCoA_DH/ox_N_sf"/>
</dbReference>
<feature type="domain" description="Acyl-CoA oxidase/dehydrogenase middle" evidence="12">
    <location>
        <begin position="164"/>
        <end position="272"/>
    </location>
</feature>
<dbReference type="EC" id="1.3.99.41" evidence="8"/>
<reference evidence="16" key="1">
    <citation type="submission" date="2016-10" db="EMBL/GenBank/DDBJ databases">
        <authorList>
            <person name="Varghese N."/>
            <person name="Submissions S."/>
        </authorList>
    </citation>
    <scope>NUCLEOTIDE SEQUENCE [LARGE SCALE GENOMIC DNA]</scope>
    <source>
        <strain evidence="16">DSM 24213</strain>
    </source>
</reference>
<evidence type="ECO:0000256" key="6">
    <source>
        <dbReference type="ARBA" id="ARBA00051388"/>
    </source>
</evidence>
<dbReference type="PANTHER" id="PTHR42803:SF1">
    <property type="entry name" value="BROAD-SPECIFICITY LINEAR ACYL-COA DEHYDROGENASE FADE5"/>
    <property type="match status" value="1"/>
</dbReference>
<dbReference type="Pfam" id="PF00441">
    <property type="entry name" value="Acyl-CoA_dh_1"/>
    <property type="match status" value="1"/>
</dbReference>
<keyword evidence="5 10" id="KW-0560">Oxidoreductase</keyword>
<gene>
    <name evidence="15" type="ORF">SAMN05216217_102260</name>
</gene>
<dbReference type="Pfam" id="PF02771">
    <property type="entry name" value="Acyl-CoA_dh_N"/>
    <property type="match status" value="1"/>
</dbReference>
<dbReference type="STRING" id="1720063.SAMN05216217_102260"/>
<evidence type="ECO:0000256" key="4">
    <source>
        <dbReference type="ARBA" id="ARBA00022827"/>
    </source>
</evidence>
<dbReference type="Proteomes" id="UP000243629">
    <property type="component" value="Unassembled WGS sequence"/>
</dbReference>
<dbReference type="Gene3D" id="1.10.540.10">
    <property type="entry name" value="Acyl-CoA dehydrogenase/oxidase, N-terminal domain"/>
    <property type="match status" value="1"/>
</dbReference>
<evidence type="ECO:0000259" key="14">
    <source>
        <dbReference type="Pfam" id="PF12806"/>
    </source>
</evidence>
<feature type="domain" description="Acetyl-CoA dehydrogenase-like C-terminal" evidence="14">
    <location>
        <begin position="468"/>
        <end position="590"/>
    </location>
</feature>
<comment type="function">
    <text evidence="7">Involved in the assimilation of dimethylsulphoniopropionate (DMSP), an important compound in the fixation of carbon in marine phytoplankton, by mediating the conversion of 3-(methylthio)propanoyl-CoA (MMPA-CoA) to 3-(methylthio)acryloyl-CoA (MTA-CoA).</text>
</comment>
<keyword evidence="16" id="KW-1185">Reference proteome</keyword>
<dbReference type="AlphaFoldDB" id="A0A1I4PDQ8"/>
<dbReference type="InterPro" id="IPR009100">
    <property type="entry name" value="AcylCoA_DH/oxidase_NM_dom_sf"/>
</dbReference>
<evidence type="ECO:0000256" key="3">
    <source>
        <dbReference type="ARBA" id="ARBA00022630"/>
    </source>
</evidence>
<dbReference type="SUPFAM" id="SSF56645">
    <property type="entry name" value="Acyl-CoA dehydrogenase NM domain-like"/>
    <property type="match status" value="1"/>
</dbReference>
<proteinExistence type="inferred from homology"/>
<evidence type="ECO:0000259" key="13">
    <source>
        <dbReference type="Pfam" id="PF02771"/>
    </source>
</evidence>
<keyword evidence="4 10" id="KW-0274">FAD</keyword>
<dbReference type="RefSeq" id="WP_093472801.1">
    <property type="nucleotide sequence ID" value="NZ_FOUI01000002.1"/>
</dbReference>
<comment type="similarity">
    <text evidence="2 10">Belongs to the acyl-CoA dehydrogenase family.</text>
</comment>
<dbReference type="SUPFAM" id="SSF47203">
    <property type="entry name" value="Acyl-CoA dehydrogenase C-terminal domain-like"/>
    <property type="match status" value="1"/>
</dbReference>
<dbReference type="EMBL" id="FOUI01000002">
    <property type="protein sequence ID" value="SFM25676.1"/>
    <property type="molecule type" value="Genomic_DNA"/>
</dbReference>
<dbReference type="GO" id="GO:0016627">
    <property type="term" value="F:oxidoreductase activity, acting on the CH-CH group of donors"/>
    <property type="evidence" value="ECO:0007669"/>
    <property type="project" value="InterPro"/>
</dbReference>
<protein>
    <recommendedName>
        <fullName evidence="9">3-methylmercaptopropionyl-CoA dehydrogenase</fullName>
        <ecNumber evidence="8">1.3.99.41</ecNumber>
    </recommendedName>
</protein>
<dbReference type="Pfam" id="PF12806">
    <property type="entry name" value="Acyl-CoA_dh_C"/>
    <property type="match status" value="1"/>
</dbReference>
<comment type="catalytic activity">
    <reaction evidence="6">
        <text>3-(methylsulfanyl)propanoyl-CoA + oxidized [electron-transfer flavoprotein] + H(+) = 3-(methylsulfanyl)acryloyl-CoA + reduced [electron-transfer flavoprotein]</text>
        <dbReference type="Rhea" id="RHEA:52612"/>
        <dbReference type="Rhea" id="RHEA-COMP:10685"/>
        <dbReference type="Rhea" id="RHEA-COMP:10686"/>
        <dbReference type="ChEBI" id="CHEBI:15378"/>
        <dbReference type="ChEBI" id="CHEBI:57692"/>
        <dbReference type="ChEBI" id="CHEBI:58307"/>
        <dbReference type="ChEBI" id="CHEBI:82815"/>
        <dbReference type="ChEBI" id="CHEBI:84994"/>
        <dbReference type="EC" id="1.3.99.41"/>
    </reaction>
    <physiologicalReaction direction="left-to-right" evidence="6">
        <dbReference type="Rhea" id="RHEA:52613"/>
    </physiologicalReaction>
</comment>
<name>A0A1I4PDQ8_9GAMM</name>
<dbReference type="FunFam" id="2.40.110.10:FF:000031">
    <property type="entry name" value="Acyl-CoA dehydrogenase, putative"/>
    <property type="match status" value="1"/>
</dbReference>
<dbReference type="Gene3D" id="1.20.140.10">
    <property type="entry name" value="Butyryl-CoA Dehydrogenase, subunit A, domain 3"/>
    <property type="match status" value="1"/>
</dbReference>
<evidence type="ECO:0000313" key="16">
    <source>
        <dbReference type="Proteomes" id="UP000243629"/>
    </source>
</evidence>
<feature type="domain" description="Acyl-CoA dehydrogenase/oxidase N-terminal" evidence="13">
    <location>
        <begin position="39"/>
        <end position="158"/>
    </location>
</feature>
<dbReference type="InterPro" id="IPR046373">
    <property type="entry name" value="Acyl-CoA_Oxase/DH_mid-dom_sf"/>
</dbReference>
<dbReference type="Pfam" id="PF02770">
    <property type="entry name" value="Acyl-CoA_dh_M"/>
    <property type="match status" value="1"/>
</dbReference>
<evidence type="ECO:0000256" key="8">
    <source>
        <dbReference type="ARBA" id="ARBA00066694"/>
    </source>
</evidence>
<evidence type="ECO:0000256" key="2">
    <source>
        <dbReference type="ARBA" id="ARBA00009347"/>
    </source>
</evidence>
<dbReference type="InterPro" id="IPR036250">
    <property type="entry name" value="AcylCo_DH-like_C"/>
</dbReference>
<evidence type="ECO:0000256" key="9">
    <source>
        <dbReference type="ARBA" id="ARBA00069043"/>
    </source>
</evidence>
<comment type="cofactor">
    <cofactor evidence="1 10">
        <name>FAD</name>
        <dbReference type="ChEBI" id="CHEBI:57692"/>
    </cofactor>
</comment>
<dbReference type="InterPro" id="IPR052166">
    <property type="entry name" value="Diverse_Acyl-CoA_DH"/>
</dbReference>
<dbReference type="InterPro" id="IPR013786">
    <property type="entry name" value="AcylCoA_DH/ox_N"/>
</dbReference>
<dbReference type="InterPro" id="IPR025878">
    <property type="entry name" value="Acyl-CoA_dh-like_C_dom"/>
</dbReference>
<evidence type="ECO:0000256" key="7">
    <source>
        <dbReference type="ARBA" id="ARBA00058683"/>
    </source>
</evidence>